<protein>
    <submittedName>
        <fullName evidence="2">Uncharacterized protein</fullName>
    </submittedName>
</protein>
<dbReference type="Proteomes" id="UP000241964">
    <property type="component" value="Unassembled WGS sequence"/>
</dbReference>
<comment type="caution">
    <text evidence="2">The sequence shown here is derived from an EMBL/GenBank/DDBJ whole genome shotgun (WGS) entry which is preliminary data.</text>
</comment>
<feature type="transmembrane region" description="Helical" evidence="1">
    <location>
        <begin position="12"/>
        <end position="31"/>
    </location>
</feature>
<organism evidence="2 3">
    <name type="scientific">Dyadobacter jiangsuensis</name>
    <dbReference type="NCBI Taxonomy" id="1591085"/>
    <lineage>
        <taxon>Bacteria</taxon>
        <taxon>Pseudomonadati</taxon>
        <taxon>Bacteroidota</taxon>
        <taxon>Cytophagia</taxon>
        <taxon>Cytophagales</taxon>
        <taxon>Spirosomataceae</taxon>
        <taxon>Dyadobacter</taxon>
    </lineage>
</organism>
<evidence type="ECO:0000256" key="1">
    <source>
        <dbReference type="SAM" id="Phobius"/>
    </source>
</evidence>
<evidence type="ECO:0000313" key="2">
    <source>
        <dbReference type="EMBL" id="PSL33698.1"/>
    </source>
</evidence>
<keyword evidence="1" id="KW-0812">Transmembrane</keyword>
<keyword evidence="1" id="KW-0472">Membrane</keyword>
<reference evidence="2 3" key="1">
    <citation type="submission" date="2018-03" db="EMBL/GenBank/DDBJ databases">
        <title>Genomic Encyclopedia of Archaeal and Bacterial Type Strains, Phase II (KMG-II): from individual species to whole genera.</title>
        <authorList>
            <person name="Goeker M."/>
        </authorList>
    </citation>
    <scope>NUCLEOTIDE SEQUENCE [LARGE SCALE GENOMIC DNA]</scope>
    <source>
        <strain evidence="2 3">DSM 29057</strain>
    </source>
</reference>
<evidence type="ECO:0000313" key="3">
    <source>
        <dbReference type="Proteomes" id="UP000241964"/>
    </source>
</evidence>
<sequence>MCIPFNGVIERFISFLSIATVCSLIISCVPIKQTPKILDEDVPNVNLAYEVQHIEIVDNRKNVSGGEMKIPTISTPKSYTKHSPAITPEHRHEIEAFFKYNIKGAGPSVQAIVILVDAYKEFSATAMSERERGHVRMEVVLYDLATQKQLVSCESLADFGVESMDADQEKMEKIYRYTLRQAVYKCLKSIAASADEE</sequence>
<accession>A0A2P8GIB5</accession>
<dbReference type="RefSeq" id="WP_106593403.1">
    <property type="nucleotide sequence ID" value="NZ_PYAS01000001.1"/>
</dbReference>
<proteinExistence type="predicted"/>
<gene>
    <name evidence="2" type="ORF">CLV60_10167</name>
</gene>
<name>A0A2P8GIB5_9BACT</name>
<dbReference type="OrthoDB" id="981344at2"/>
<keyword evidence="3" id="KW-1185">Reference proteome</keyword>
<dbReference type="EMBL" id="PYAS01000001">
    <property type="protein sequence ID" value="PSL33698.1"/>
    <property type="molecule type" value="Genomic_DNA"/>
</dbReference>
<dbReference type="AlphaFoldDB" id="A0A2P8GIB5"/>
<keyword evidence="1" id="KW-1133">Transmembrane helix</keyword>